<evidence type="ECO:0000313" key="1">
    <source>
        <dbReference type="EMBL" id="GMH85826.1"/>
    </source>
</evidence>
<reference evidence="2" key="1">
    <citation type="journal article" date="2023" name="Commun. Biol.">
        <title>Genome analysis of Parmales, the sister group of diatoms, reveals the evolutionary specialization of diatoms from phago-mixotrophs to photoautotrophs.</title>
        <authorList>
            <person name="Ban H."/>
            <person name="Sato S."/>
            <person name="Yoshikawa S."/>
            <person name="Yamada K."/>
            <person name="Nakamura Y."/>
            <person name="Ichinomiya M."/>
            <person name="Sato N."/>
            <person name="Blanc-Mathieu R."/>
            <person name="Endo H."/>
            <person name="Kuwata A."/>
            <person name="Ogata H."/>
        </authorList>
    </citation>
    <scope>NUCLEOTIDE SEQUENCE [LARGE SCALE GENOMIC DNA]</scope>
</reference>
<accession>A0A9W7B7U7</accession>
<protein>
    <submittedName>
        <fullName evidence="1">Uncharacterized protein</fullName>
    </submittedName>
</protein>
<sequence length="160" mass="17581">MIVFILNLNCSIPFPASLYNLRRVFLSTTLKTKMHAKMVNLTLLFILLPSLLASTYASPDSDYALALTQSCLANFPLATSLFLSITSSPTSSVSLKAKSYHSLGNIAAIKGDLLLSGYYHVKGKEEDSRSLPPLAVMYQNNEPCNNIGGEVFLFSPEKRR</sequence>
<dbReference type="Proteomes" id="UP001162640">
    <property type="component" value="Unassembled WGS sequence"/>
</dbReference>
<name>A0A9W7B7U7_9STRA</name>
<evidence type="ECO:0000313" key="2">
    <source>
        <dbReference type="Proteomes" id="UP001162640"/>
    </source>
</evidence>
<proteinExistence type="predicted"/>
<dbReference type="EMBL" id="BLQM01000365">
    <property type="protein sequence ID" value="GMH85826.1"/>
    <property type="molecule type" value="Genomic_DNA"/>
</dbReference>
<organism evidence="1 2">
    <name type="scientific">Triparma laevis f. inornata</name>
    <dbReference type="NCBI Taxonomy" id="1714386"/>
    <lineage>
        <taxon>Eukaryota</taxon>
        <taxon>Sar</taxon>
        <taxon>Stramenopiles</taxon>
        <taxon>Ochrophyta</taxon>
        <taxon>Bolidophyceae</taxon>
        <taxon>Parmales</taxon>
        <taxon>Triparmaceae</taxon>
        <taxon>Triparma</taxon>
    </lineage>
</organism>
<dbReference type="AlphaFoldDB" id="A0A9W7B7U7"/>
<gene>
    <name evidence="1" type="ORF">TL16_g10353</name>
</gene>
<comment type="caution">
    <text evidence="1">The sequence shown here is derived from an EMBL/GenBank/DDBJ whole genome shotgun (WGS) entry which is preliminary data.</text>
</comment>